<accession>A0A0N0IB75</accession>
<evidence type="ECO:0000313" key="1">
    <source>
        <dbReference type="EMBL" id="KPD03653.1"/>
    </source>
</evidence>
<name>A0A0N0IB75_9GAMM</name>
<reference evidence="1 2" key="1">
    <citation type="submission" date="2015-07" db="EMBL/GenBank/DDBJ databases">
        <title>ATOL: Assembling a taxonomically balanced genome-scale reconstruction of the evolutionary history of the Enterobacteriaceae.</title>
        <authorList>
            <person name="Plunkett G.III."/>
            <person name="Neeno-Eckwall E.C."/>
            <person name="Glasner J.D."/>
            <person name="Perna N.T."/>
        </authorList>
    </citation>
    <scope>NUCLEOTIDE SEQUENCE [LARGE SCALE GENOMIC DNA]</scope>
    <source>
        <strain evidence="1 2">ATCC 35017</strain>
    </source>
</reference>
<dbReference type="EMBL" id="LGAA01000009">
    <property type="protein sequence ID" value="KPD03653.1"/>
    <property type="molecule type" value="Genomic_DNA"/>
</dbReference>
<dbReference type="Proteomes" id="UP000053226">
    <property type="component" value="Unassembled WGS sequence"/>
</dbReference>
<gene>
    <name evidence="1" type="ORF">M992_0943</name>
</gene>
<organism evidence="1 2">
    <name type="scientific">Moellerella wisconsensis ATCC 35017</name>
    <dbReference type="NCBI Taxonomy" id="1354267"/>
    <lineage>
        <taxon>Bacteria</taxon>
        <taxon>Pseudomonadati</taxon>
        <taxon>Pseudomonadota</taxon>
        <taxon>Gammaproteobacteria</taxon>
        <taxon>Enterobacterales</taxon>
        <taxon>Morganellaceae</taxon>
        <taxon>Moellerella</taxon>
    </lineage>
</organism>
<keyword evidence="2" id="KW-1185">Reference proteome</keyword>
<comment type="caution">
    <text evidence="1">The sequence shown here is derived from an EMBL/GenBank/DDBJ whole genome shotgun (WGS) entry which is preliminary data.</text>
</comment>
<dbReference type="RefSeq" id="WP_047254986.1">
    <property type="nucleotide sequence ID" value="NZ_CAWMUS010000009.1"/>
</dbReference>
<proteinExistence type="predicted"/>
<sequence>MNSSAKLSHLLDHLYANKKLAALDIEIIHDFSQQKYLTLLKQENVLPQFIAIQQSMNLTLKSMDSAFLTLKSANMPVAEQQIMKMAMLSQMFYQFSSFRQQFETLVDNNQITIKE</sequence>
<dbReference type="AlphaFoldDB" id="A0A0N0IB75"/>
<dbReference type="GeneID" id="79718358"/>
<protein>
    <submittedName>
        <fullName evidence="1">Uncharacterized protein</fullName>
    </submittedName>
</protein>
<evidence type="ECO:0000313" key="2">
    <source>
        <dbReference type="Proteomes" id="UP000053226"/>
    </source>
</evidence>